<proteinExistence type="predicted"/>
<name>A0A926Q355_9FLAO</name>
<protein>
    <submittedName>
        <fullName evidence="2">Helix-turn-helix domain-containing protein</fullName>
    </submittedName>
</protein>
<evidence type="ECO:0000259" key="1">
    <source>
        <dbReference type="Pfam" id="PF07022"/>
    </source>
</evidence>
<dbReference type="GO" id="GO:0003677">
    <property type="term" value="F:DNA binding"/>
    <property type="evidence" value="ECO:0007669"/>
    <property type="project" value="InterPro"/>
</dbReference>
<reference evidence="2 3" key="1">
    <citation type="submission" date="2020-09" db="EMBL/GenBank/DDBJ databases">
        <title>Sinomicrobium weinanense sp. nov., a halophilic bacteria isolated from saline-alkali soil.</title>
        <authorList>
            <person name="Wu P."/>
            <person name="Ren H."/>
            <person name="Mei Y."/>
            <person name="Liang Y."/>
            <person name="Chen Z."/>
        </authorList>
    </citation>
    <scope>NUCLEOTIDE SEQUENCE [LARGE SCALE GENOMIC DNA]</scope>
    <source>
        <strain evidence="2 3">FJxs</strain>
    </source>
</reference>
<dbReference type="AlphaFoldDB" id="A0A926Q355"/>
<dbReference type="Pfam" id="PF07022">
    <property type="entry name" value="Phage_CI_repr"/>
    <property type="match status" value="1"/>
</dbReference>
<keyword evidence="3" id="KW-1185">Reference proteome</keyword>
<dbReference type="Gene3D" id="1.10.260.40">
    <property type="entry name" value="lambda repressor-like DNA-binding domains"/>
    <property type="match status" value="1"/>
</dbReference>
<dbReference type="GO" id="GO:0045892">
    <property type="term" value="P:negative regulation of DNA-templated transcription"/>
    <property type="evidence" value="ECO:0007669"/>
    <property type="project" value="InterPro"/>
</dbReference>
<dbReference type="RefSeq" id="WP_187966351.1">
    <property type="nucleotide sequence ID" value="NZ_JACVDC010000050.1"/>
</dbReference>
<evidence type="ECO:0000313" key="2">
    <source>
        <dbReference type="EMBL" id="MBC9797213.1"/>
    </source>
</evidence>
<sequence>MEKRKKTGYEQEHKKTFVKETFSAEDILQNLKDYFGFKTNLELADFLGVKPNTISTWKKRNTLDYYRLITIGKLHNVDFNKLFSHHIHEQNSIIVVPVELQYQYVSQREDQGFINNLPRYQFPFAYGEGARAFQVTDFSTFSTFTGVSYVVGNRVQGLDAVVEGGMYVFVNKVQGIFTGRVERDRGTDDIIYVIPGDNKILPGKIKMIAKNIVEIWKVHNVIFHDLVD</sequence>
<evidence type="ECO:0000313" key="3">
    <source>
        <dbReference type="Proteomes" id="UP000653730"/>
    </source>
</evidence>
<gene>
    <name evidence="2" type="ORF">IBL28_14650</name>
</gene>
<comment type="caution">
    <text evidence="2">The sequence shown here is derived from an EMBL/GenBank/DDBJ whole genome shotgun (WGS) entry which is preliminary data.</text>
</comment>
<feature type="domain" description="Bacteriophage CI repressor N-terminal" evidence="1">
    <location>
        <begin position="26"/>
        <end position="82"/>
    </location>
</feature>
<dbReference type="Proteomes" id="UP000653730">
    <property type="component" value="Unassembled WGS sequence"/>
</dbReference>
<dbReference type="InterPro" id="IPR010744">
    <property type="entry name" value="Phage_CI_N"/>
</dbReference>
<dbReference type="EMBL" id="JACVDC010000050">
    <property type="protein sequence ID" value="MBC9797213.1"/>
    <property type="molecule type" value="Genomic_DNA"/>
</dbReference>
<dbReference type="InterPro" id="IPR010982">
    <property type="entry name" value="Lambda_DNA-bd_dom_sf"/>
</dbReference>
<organism evidence="2 3">
    <name type="scientific">Sinomicrobium weinanense</name>
    <dbReference type="NCBI Taxonomy" id="2842200"/>
    <lineage>
        <taxon>Bacteria</taxon>
        <taxon>Pseudomonadati</taxon>
        <taxon>Bacteroidota</taxon>
        <taxon>Flavobacteriia</taxon>
        <taxon>Flavobacteriales</taxon>
        <taxon>Flavobacteriaceae</taxon>
        <taxon>Sinomicrobium</taxon>
    </lineage>
</organism>
<accession>A0A926Q355</accession>